<feature type="chain" id="PRO_5016587422" evidence="2">
    <location>
        <begin position="36"/>
        <end position="203"/>
    </location>
</feature>
<evidence type="ECO:0000313" key="5">
    <source>
        <dbReference type="Proteomes" id="UP000253782"/>
    </source>
</evidence>
<comment type="caution">
    <text evidence="4">The sequence shown here is derived from an EMBL/GenBank/DDBJ whole genome shotgun (WGS) entry which is preliminary data.</text>
</comment>
<evidence type="ECO:0000256" key="2">
    <source>
        <dbReference type="SAM" id="SignalP"/>
    </source>
</evidence>
<feature type="signal peptide" evidence="2">
    <location>
        <begin position="1"/>
        <end position="35"/>
    </location>
</feature>
<feature type="region of interest" description="Disordered" evidence="1">
    <location>
        <begin position="135"/>
        <end position="203"/>
    </location>
</feature>
<dbReference type="Proteomes" id="UP000253782">
    <property type="component" value="Unassembled WGS sequence"/>
</dbReference>
<organism evidence="4 5">
    <name type="scientific">Dyella tabacisoli</name>
    <dbReference type="NCBI Taxonomy" id="2282381"/>
    <lineage>
        <taxon>Bacteria</taxon>
        <taxon>Pseudomonadati</taxon>
        <taxon>Pseudomonadota</taxon>
        <taxon>Gammaproteobacteria</taxon>
        <taxon>Lysobacterales</taxon>
        <taxon>Rhodanobacteraceae</taxon>
        <taxon>Dyella</taxon>
    </lineage>
</organism>
<dbReference type="EMBL" id="QQAH01000008">
    <property type="protein sequence ID" value="RDD82023.1"/>
    <property type="molecule type" value="Genomic_DNA"/>
</dbReference>
<dbReference type="InterPro" id="IPR025511">
    <property type="entry name" value="DUF4398"/>
</dbReference>
<feature type="domain" description="DUF4398" evidence="3">
    <location>
        <begin position="43"/>
        <end position="118"/>
    </location>
</feature>
<sequence>MIHIFSPLKGRVKRVRSTVLTLALVSVLATLSGCASVPPPDGAMNQAQMQLRAARDAGAADYAPVDLGLAQNRFQQAQAAMASRKYEDAANLADEARADAELARAKARLGAARAQIQAKTEDNNRLREQLERVHNNDDNQGFAPVAPSAAPVQTQDMPAPPASDLSAPIQQGQGFQTMPDPSQQNSDQQNSDQKQPTHQGGQP</sequence>
<dbReference type="OrthoDB" id="5954689at2"/>
<dbReference type="AlphaFoldDB" id="A0A369UNX0"/>
<evidence type="ECO:0000259" key="3">
    <source>
        <dbReference type="Pfam" id="PF14346"/>
    </source>
</evidence>
<keyword evidence="2" id="KW-0732">Signal</keyword>
<feature type="compositionally biased region" description="Low complexity" evidence="1">
    <location>
        <begin position="179"/>
        <end position="196"/>
    </location>
</feature>
<name>A0A369UNX0_9GAMM</name>
<dbReference type="Pfam" id="PF14346">
    <property type="entry name" value="DUF4398"/>
    <property type="match status" value="1"/>
</dbReference>
<gene>
    <name evidence="4" type="ORF">DVJ77_09580</name>
</gene>
<protein>
    <submittedName>
        <fullName evidence="4">DUF4398 domain-containing protein</fullName>
    </submittedName>
</protein>
<reference evidence="4 5" key="1">
    <citation type="submission" date="2018-07" db="EMBL/GenBank/DDBJ databases">
        <title>Dyella tabacisoli L4-6T, whole genome shotgun sequence.</title>
        <authorList>
            <person name="Zhou X.-K."/>
            <person name="Li W.-J."/>
            <person name="Duan Y.-Q."/>
        </authorList>
    </citation>
    <scope>NUCLEOTIDE SEQUENCE [LARGE SCALE GENOMIC DNA]</scope>
    <source>
        <strain evidence="4 5">L4-6</strain>
    </source>
</reference>
<keyword evidence="5" id="KW-1185">Reference proteome</keyword>
<proteinExistence type="predicted"/>
<accession>A0A369UNX0</accession>
<dbReference type="Gene3D" id="1.20.1270.390">
    <property type="match status" value="1"/>
</dbReference>
<evidence type="ECO:0000313" key="4">
    <source>
        <dbReference type="EMBL" id="RDD82023.1"/>
    </source>
</evidence>
<evidence type="ECO:0000256" key="1">
    <source>
        <dbReference type="SAM" id="MobiDB-lite"/>
    </source>
</evidence>